<dbReference type="InterPro" id="IPR026816">
    <property type="entry name" value="Flavodoxin_dom"/>
</dbReference>
<dbReference type="Pfam" id="PF13187">
    <property type="entry name" value="Fer4_9"/>
    <property type="match status" value="1"/>
</dbReference>
<dbReference type="PROSITE" id="PS00198">
    <property type="entry name" value="4FE4S_FER_1"/>
    <property type="match status" value="2"/>
</dbReference>
<dbReference type="Proteomes" id="UP000596035">
    <property type="component" value="Chromosome"/>
</dbReference>
<feature type="domain" description="4Fe-4S ferredoxin-type" evidence="4">
    <location>
        <begin position="182"/>
        <end position="212"/>
    </location>
</feature>
<keyword evidence="1" id="KW-0479">Metal-binding</keyword>
<dbReference type="Proteomes" id="UP000196710">
    <property type="component" value="Chromosome"/>
</dbReference>
<dbReference type="KEGG" id="amur:ADH66_10040"/>
<reference evidence="5" key="1">
    <citation type="journal article" date="2017" name="Genome Announc.">
        <title>High-Quality Whole-Genome Sequences of the Oligo-Mouse-Microbiota Bacterial Community.</title>
        <authorList>
            <person name="Garzetti D."/>
            <person name="Brugiroux S."/>
            <person name="Bunk B."/>
            <person name="Pukall R."/>
            <person name="McCoy K.D."/>
            <person name="Macpherson A.J."/>
            <person name="Stecher B."/>
        </authorList>
    </citation>
    <scope>NUCLEOTIDE SEQUENCE</scope>
    <source>
        <strain evidence="5">KB18</strain>
    </source>
</reference>
<dbReference type="Pfam" id="PF12724">
    <property type="entry name" value="Flavodoxin_5"/>
    <property type="match status" value="1"/>
</dbReference>
<dbReference type="SUPFAM" id="SSF52218">
    <property type="entry name" value="Flavoproteins"/>
    <property type="match status" value="1"/>
</dbReference>
<evidence type="ECO:0000313" key="7">
    <source>
        <dbReference type="Proteomes" id="UP000196710"/>
    </source>
</evidence>
<dbReference type="EMBL" id="CP021422">
    <property type="protein sequence ID" value="ASB40962.1"/>
    <property type="molecule type" value="Genomic_DNA"/>
</dbReference>
<reference evidence="7" key="2">
    <citation type="submission" date="2017-05" db="EMBL/GenBank/DDBJ databases">
        <title>Improved OligoMM genomes.</title>
        <authorList>
            <person name="Garzetti D."/>
        </authorList>
    </citation>
    <scope>NUCLEOTIDE SEQUENCE [LARGE SCALE GENOMIC DNA]</scope>
    <source>
        <strain evidence="7">KB18</strain>
    </source>
</reference>
<dbReference type="AlphaFoldDB" id="A0A1Z2XR88"/>
<evidence type="ECO:0000256" key="3">
    <source>
        <dbReference type="ARBA" id="ARBA00023014"/>
    </source>
</evidence>
<dbReference type="Gene3D" id="3.30.70.20">
    <property type="match status" value="1"/>
</dbReference>
<name>A0A1Z2XR88_9FIRM</name>
<reference evidence="6 8" key="3">
    <citation type="submission" date="2020-11" db="EMBL/GenBank/DDBJ databases">
        <title>Closed and high quality bacterial genomes of the OMM12 community.</title>
        <authorList>
            <person name="Marbouty M."/>
            <person name="Lamy-Besnier Q."/>
            <person name="Debarbieux L."/>
            <person name="Koszul R."/>
        </authorList>
    </citation>
    <scope>NUCLEOTIDE SEQUENCE [LARGE SCALE GENOMIC DNA]</scope>
    <source>
        <strain evidence="6 8">KB18</strain>
    </source>
</reference>
<dbReference type="InterPro" id="IPR047964">
    <property type="entry name" value="EFR1-like"/>
</dbReference>
<keyword evidence="3" id="KW-0411">Iron-sulfur</keyword>
<keyword evidence="2" id="KW-0408">Iron</keyword>
<dbReference type="EMBL" id="CP065321">
    <property type="protein sequence ID" value="QQR30242.1"/>
    <property type="molecule type" value="Genomic_DNA"/>
</dbReference>
<dbReference type="PROSITE" id="PS51379">
    <property type="entry name" value="4FE4S_FER_2"/>
    <property type="match status" value="2"/>
</dbReference>
<evidence type="ECO:0000256" key="2">
    <source>
        <dbReference type="ARBA" id="ARBA00023004"/>
    </source>
</evidence>
<dbReference type="NCBIfam" id="NF038196">
    <property type="entry name" value="ferrodoxin_EFR1"/>
    <property type="match status" value="1"/>
</dbReference>
<dbReference type="GO" id="GO:0046872">
    <property type="term" value="F:metal ion binding"/>
    <property type="evidence" value="ECO:0007669"/>
    <property type="project" value="UniProtKB-KW"/>
</dbReference>
<dbReference type="InterPro" id="IPR017900">
    <property type="entry name" value="4Fe4S_Fe_S_CS"/>
</dbReference>
<dbReference type="RefSeq" id="WP_066541229.1">
    <property type="nucleotide sequence ID" value="NZ_CP021422.1"/>
</dbReference>
<keyword evidence="7" id="KW-1185">Reference proteome</keyword>
<evidence type="ECO:0000313" key="6">
    <source>
        <dbReference type="EMBL" id="QQR30242.1"/>
    </source>
</evidence>
<evidence type="ECO:0000259" key="4">
    <source>
        <dbReference type="PROSITE" id="PS51379"/>
    </source>
</evidence>
<evidence type="ECO:0000256" key="1">
    <source>
        <dbReference type="ARBA" id="ARBA00022723"/>
    </source>
</evidence>
<dbReference type="SUPFAM" id="SSF54862">
    <property type="entry name" value="4Fe-4S ferredoxins"/>
    <property type="match status" value="1"/>
</dbReference>
<evidence type="ECO:0000313" key="8">
    <source>
        <dbReference type="Proteomes" id="UP000596035"/>
    </source>
</evidence>
<organism evidence="6 8">
    <name type="scientific">Acutalibacter muris</name>
    <dbReference type="NCBI Taxonomy" id="1796620"/>
    <lineage>
        <taxon>Bacteria</taxon>
        <taxon>Bacillati</taxon>
        <taxon>Bacillota</taxon>
        <taxon>Clostridia</taxon>
        <taxon>Eubacteriales</taxon>
        <taxon>Acutalibacteraceae</taxon>
        <taxon>Acutalibacter</taxon>
    </lineage>
</organism>
<proteinExistence type="predicted"/>
<evidence type="ECO:0000313" key="5">
    <source>
        <dbReference type="EMBL" id="ASB40962.1"/>
    </source>
</evidence>
<protein>
    <submittedName>
        <fullName evidence="6">EFR1 family ferrodoxin</fullName>
    </submittedName>
    <submittedName>
        <fullName evidence="5">Iron-sulfur protein</fullName>
    </submittedName>
</protein>
<dbReference type="GO" id="GO:0051536">
    <property type="term" value="F:iron-sulfur cluster binding"/>
    <property type="evidence" value="ECO:0007669"/>
    <property type="project" value="UniProtKB-KW"/>
</dbReference>
<feature type="domain" description="4Fe-4S ferredoxin-type" evidence="4">
    <location>
        <begin position="218"/>
        <end position="240"/>
    </location>
</feature>
<accession>A0A1Z2XR88</accession>
<dbReference type="Gene3D" id="3.40.50.360">
    <property type="match status" value="1"/>
</dbReference>
<sequence>MIGIYLSGTGNTKHCIEKLMELLDQSAQTLPIEGKETANLLAQHNFVVLAYPVQFSNVPVMVRDFIKDHSALWKGKTVLCLTTMGLFSGDGAGCSARLLKKYGAKVVGGLHIQMPDSVCDVKLLKKSLEKNREIIRAADRKIENSVGKMKQGKYPKDGLHFYDRIAGLLCQRLWYYGKTKDYSDKLKISKACVGCGLCVSLCPMENLVIKNSKATAGSRCTMCYRCISSCPQQAITLLGDTVVEQCRYERYLEE</sequence>
<dbReference type="InterPro" id="IPR017896">
    <property type="entry name" value="4Fe4S_Fe-S-bd"/>
</dbReference>
<gene>
    <name evidence="5" type="ORF">ADH66_10040</name>
    <name evidence="6" type="ORF">I5Q82_00360</name>
</gene>
<dbReference type="InterPro" id="IPR029039">
    <property type="entry name" value="Flavoprotein-like_sf"/>
</dbReference>